<proteinExistence type="predicted"/>
<dbReference type="EMBL" id="CP112998">
    <property type="protein sequence ID" value="WAC10440.1"/>
    <property type="molecule type" value="Genomic_DNA"/>
</dbReference>
<reference evidence="1" key="1">
    <citation type="submission" date="2022-11" db="EMBL/GenBank/DDBJ databases">
        <title>Dyadobacter pollutisoli sp. nov., isolated from plastic dumped soil.</title>
        <authorList>
            <person name="Kim J.M."/>
            <person name="Kim K.R."/>
            <person name="Lee J.K."/>
            <person name="Hao L."/>
            <person name="Jeon C.O."/>
        </authorList>
    </citation>
    <scope>NUCLEOTIDE SEQUENCE</scope>
    <source>
        <strain evidence="1">U1</strain>
    </source>
</reference>
<protein>
    <submittedName>
        <fullName evidence="1">Uncharacterized protein</fullName>
    </submittedName>
</protein>
<accession>A0A9E8SIP3</accession>
<dbReference type="KEGG" id="dpf:ON006_22130"/>
<sequence length="53" mass="6275">MKTTEKKLVDLSRVKVDPNMKRHKLSPSMEKKVEEAKRTIEELRKSGKNDFLF</sequence>
<keyword evidence="2" id="KW-1185">Reference proteome</keyword>
<dbReference type="RefSeq" id="WP_244824531.1">
    <property type="nucleotide sequence ID" value="NZ_CP112998.1"/>
</dbReference>
<gene>
    <name evidence="1" type="ORF">ON006_22130</name>
</gene>
<dbReference type="AlphaFoldDB" id="A0A9E8SIP3"/>
<name>A0A9E8SIP3_9BACT</name>
<evidence type="ECO:0000313" key="2">
    <source>
        <dbReference type="Proteomes" id="UP001164653"/>
    </source>
</evidence>
<dbReference type="Proteomes" id="UP001164653">
    <property type="component" value="Chromosome"/>
</dbReference>
<organism evidence="1 2">
    <name type="scientific">Dyadobacter pollutisoli</name>
    <dbReference type="NCBI Taxonomy" id="2910158"/>
    <lineage>
        <taxon>Bacteria</taxon>
        <taxon>Pseudomonadati</taxon>
        <taxon>Bacteroidota</taxon>
        <taxon>Cytophagia</taxon>
        <taxon>Cytophagales</taxon>
        <taxon>Spirosomataceae</taxon>
        <taxon>Dyadobacter</taxon>
    </lineage>
</organism>
<evidence type="ECO:0000313" key="1">
    <source>
        <dbReference type="EMBL" id="WAC10440.1"/>
    </source>
</evidence>